<proteinExistence type="inferred from homology"/>
<dbReference type="AlphaFoldDB" id="A0A2S8BHK9"/>
<dbReference type="Proteomes" id="UP000238296">
    <property type="component" value="Unassembled WGS sequence"/>
</dbReference>
<feature type="region of interest" description="Disordered" evidence="9">
    <location>
        <begin position="1"/>
        <end position="24"/>
    </location>
</feature>
<evidence type="ECO:0000256" key="2">
    <source>
        <dbReference type="ARBA" id="ARBA00022559"/>
    </source>
</evidence>
<dbReference type="PANTHER" id="PTHR11465">
    <property type="entry name" value="CATALASE"/>
    <property type="match status" value="1"/>
</dbReference>
<dbReference type="Pfam" id="PF00199">
    <property type="entry name" value="Catalase"/>
    <property type="match status" value="1"/>
</dbReference>
<dbReference type="GO" id="GO:0020037">
    <property type="term" value="F:heme binding"/>
    <property type="evidence" value="ECO:0007669"/>
    <property type="project" value="InterPro"/>
</dbReference>
<feature type="compositionally biased region" description="Low complexity" evidence="9">
    <location>
        <begin position="464"/>
        <end position="480"/>
    </location>
</feature>
<dbReference type="PRINTS" id="PR00067">
    <property type="entry name" value="CATALASE"/>
</dbReference>
<sequence length="599" mass="65430">MVDNFTTTDGGAPAPSGERSLTLGPNGPILLQDTYLIEQLAAFNRERVPERQPHAKGAGAFGRFEVTNDVSAYTKAAFLQPGASTEVFARFSSGNSGERGSADTVRDNRGFSVKFYTTEGNFDLVGSNVPVFAIRDPIKFPNMIRAGGRRADNDCHDHNMVWDFWTRSPETAHLVTLVMGDRGIPKTLRHMNGYGLHAFSWVNLGGEISWVKYHFISDQGVQCLTQAEGDRLAGTDPDRCMRDLHASIARGEYPSWTLRVQIMPFEDAKTYRFNPFDVTKVWPHADYPLIEVGRMTLDRNVTDHHTEVEQAAFGPHNTVPGTGLSPDRLLLGRSFAYADAHRVRIGVNHHQIPVNAPKVPVRSYSKDGRMRVQNVSDPVYTPNTVGGPHADAARAAEVGWHADGEMMRAAYTLHPDDDDFGQARTLVREVMDDQQRARLVSNIVATCPMASKNPSYPASSHTGATSTPSSANKSNKASAPTRVVEARRDRLPACAEQTQNRTIRAVFVRFCVCSHGSQAGQIAVEVVHRGVPFGLPTASRSWVGVVLRPPRMSTATAMPAATPIRLSMARSARNVNGSAGAASWVMSMISGVKNQTASP</sequence>
<dbReference type="InterPro" id="IPR010582">
    <property type="entry name" value="Catalase_immune_responsive"/>
</dbReference>
<dbReference type="GO" id="GO:0005737">
    <property type="term" value="C:cytoplasm"/>
    <property type="evidence" value="ECO:0007669"/>
    <property type="project" value="TreeGrafter"/>
</dbReference>
<feature type="region of interest" description="Disordered" evidence="9">
    <location>
        <begin position="450"/>
        <end position="484"/>
    </location>
</feature>
<keyword evidence="2 8" id="KW-0575">Peroxidase</keyword>
<dbReference type="InterPro" id="IPR002226">
    <property type="entry name" value="Catalase_haem_BS"/>
</dbReference>
<dbReference type="InterPro" id="IPR018028">
    <property type="entry name" value="Catalase"/>
</dbReference>
<comment type="caution">
    <text evidence="11">The sequence shown here is derived from an EMBL/GenBank/DDBJ whole genome shotgun (WGS) entry which is preliminary data.</text>
</comment>
<dbReference type="SMART" id="SM01060">
    <property type="entry name" value="Catalase"/>
    <property type="match status" value="1"/>
</dbReference>
<evidence type="ECO:0000256" key="5">
    <source>
        <dbReference type="ARBA" id="ARBA00023002"/>
    </source>
</evidence>
<evidence type="ECO:0000259" key="10">
    <source>
        <dbReference type="SMART" id="SM01060"/>
    </source>
</evidence>
<dbReference type="Gene3D" id="2.40.180.10">
    <property type="entry name" value="Catalase core domain"/>
    <property type="match status" value="1"/>
</dbReference>
<dbReference type="PROSITE" id="PS00437">
    <property type="entry name" value="CATALASE_1"/>
    <property type="match status" value="1"/>
</dbReference>
<keyword evidence="4 8" id="KW-0479">Metal-binding</keyword>
<comment type="similarity">
    <text evidence="1 8">Belongs to the catalase family.</text>
</comment>
<evidence type="ECO:0000313" key="11">
    <source>
        <dbReference type="EMBL" id="PQM46154.1"/>
    </source>
</evidence>
<evidence type="ECO:0000256" key="1">
    <source>
        <dbReference type="ARBA" id="ARBA00005329"/>
    </source>
</evidence>
<dbReference type="GO" id="GO:0046872">
    <property type="term" value="F:metal ion binding"/>
    <property type="evidence" value="ECO:0007669"/>
    <property type="project" value="UniProtKB-KW"/>
</dbReference>
<evidence type="ECO:0000256" key="6">
    <source>
        <dbReference type="ARBA" id="ARBA00023004"/>
    </source>
</evidence>
<dbReference type="InterPro" id="IPR024708">
    <property type="entry name" value="Catalase_AS"/>
</dbReference>
<dbReference type="PANTHER" id="PTHR11465:SF9">
    <property type="entry name" value="CATALASE"/>
    <property type="match status" value="1"/>
</dbReference>
<dbReference type="EC" id="1.11.1.6" evidence="8"/>
<dbReference type="EMBL" id="PPEA01000536">
    <property type="protein sequence ID" value="PQM46154.1"/>
    <property type="molecule type" value="Genomic_DNA"/>
</dbReference>
<keyword evidence="6 8" id="KW-0408">Iron</keyword>
<keyword evidence="7 8" id="KW-0376">Hydrogen peroxide</keyword>
<reference evidence="11 12" key="1">
    <citation type="journal article" date="2017" name="Int. J. Syst. Evol. Microbiol.">
        <title>Mycobacterium talmoniae sp. nov., a slowly growing mycobacterium isolated from human respiratory samples.</title>
        <authorList>
            <person name="Davidson R.M."/>
            <person name="DeGroote M.A."/>
            <person name="Marola J.L."/>
            <person name="Buss S."/>
            <person name="Jones V."/>
            <person name="McNeil M.R."/>
            <person name="Freifeld A.G."/>
            <person name="Elaine Epperson L."/>
            <person name="Hasan N.A."/>
            <person name="Jackson M."/>
            <person name="Iwen P.C."/>
            <person name="Salfinger M."/>
            <person name="Strong M."/>
        </authorList>
    </citation>
    <scope>NUCLEOTIDE SEQUENCE [LARGE SCALE GENOMIC DNA]</scope>
    <source>
        <strain evidence="11 12">ATCC BAA-2683</strain>
    </source>
</reference>
<feature type="domain" description="Catalase core" evidence="10">
    <location>
        <begin position="7"/>
        <end position="389"/>
    </location>
</feature>
<evidence type="ECO:0000256" key="7">
    <source>
        <dbReference type="ARBA" id="ARBA00023324"/>
    </source>
</evidence>
<comment type="catalytic activity">
    <reaction evidence="8">
        <text>2 H2O2 = O2 + 2 H2O</text>
        <dbReference type="Rhea" id="RHEA:20309"/>
        <dbReference type="ChEBI" id="CHEBI:15377"/>
        <dbReference type="ChEBI" id="CHEBI:15379"/>
        <dbReference type="ChEBI" id="CHEBI:16240"/>
        <dbReference type="EC" id="1.11.1.6"/>
    </reaction>
</comment>
<dbReference type="PROSITE" id="PS51402">
    <property type="entry name" value="CATALASE_3"/>
    <property type="match status" value="1"/>
</dbReference>
<gene>
    <name evidence="11" type="primary">katA_1</name>
    <name evidence="11" type="ORF">C1Y40_03670</name>
</gene>
<feature type="compositionally biased region" description="Polar residues" evidence="9">
    <location>
        <begin position="452"/>
        <end position="463"/>
    </location>
</feature>
<organism evidence="11 12">
    <name type="scientific">Mycobacterium talmoniae</name>
    <dbReference type="NCBI Taxonomy" id="1858794"/>
    <lineage>
        <taxon>Bacteria</taxon>
        <taxon>Bacillati</taxon>
        <taxon>Actinomycetota</taxon>
        <taxon>Actinomycetes</taxon>
        <taxon>Mycobacteriales</taxon>
        <taxon>Mycobacteriaceae</taxon>
        <taxon>Mycobacterium</taxon>
    </lineage>
</organism>
<dbReference type="SUPFAM" id="SSF56634">
    <property type="entry name" value="Heme-dependent catalase-like"/>
    <property type="match status" value="1"/>
</dbReference>
<keyword evidence="3 8" id="KW-0349">Heme</keyword>
<dbReference type="PROSITE" id="PS00438">
    <property type="entry name" value="CATALASE_2"/>
    <property type="match status" value="1"/>
</dbReference>
<dbReference type="GO" id="GO:0004096">
    <property type="term" value="F:catalase activity"/>
    <property type="evidence" value="ECO:0007669"/>
    <property type="project" value="UniProtKB-EC"/>
</dbReference>
<dbReference type="Pfam" id="PF06628">
    <property type="entry name" value="Catalase-rel"/>
    <property type="match status" value="1"/>
</dbReference>
<evidence type="ECO:0000256" key="3">
    <source>
        <dbReference type="ARBA" id="ARBA00022617"/>
    </source>
</evidence>
<evidence type="ECO:0000256" key="8">
    <source>
        <dbReference type="RuleBase" id="RU000498"/>
    </source>
</evidence>
<dbReference type="GO" id="GO:0042744">
    <property type="term" value="P:hydrogen peroxide catabolic process"/>
    <property type="evidence" value="ECO:0007669"/>
    <property type="project" value="UniProtKB-KW"/>
</dbReference>
<evidence type="ECO:0000313" key="12">
    <source>
        <dbReference type="Proteomes" id="UP000238296"/>
    </source>
</evidence>
<evidence type="ECO:0000256" key="4">
    <source>
        <dbReference type="ARBA" id="ARBA00022723"/>
    </source>
</evidence>
<dbReference type="InterPro" id="IPR011614">
    <property type="entry name" value="Catalase_core"/>
</dbReference>
<dbReference type="GO" id="GO:0042542">
    <property type="term" value="P:response to hydrogen peroxide"/>
    <property type="evidence" value="ECO:0007669"/>
    <property type="project" value="TreeGrafter"/>
</dbReference>
<keyword evidence="5 8" id="KW-0560">Oxidoreductase</keyword>
<name>A0A2S8BHK9_9MYCO</name>
<accession>A0A2S8BHK9</accession>
<dbReference type="InterPro" id="IPR020835">
    <property type="entry name" value="Catalase_sf"/>
</dbReference>
<protein>
    <recommendedName>
        <fullName evidence="8">Catalase</fullName>
        <ecNumber evidence="8">1.11.1.6</ecNumber>
    </recommendedName>
</protein>
<evidence type="ECO:0000256" key="9">
    <source>
        <dbReference type="SAM" id="MobiDB-lite"/>
    </source>
</evidence>